<feature type="compositionally biased region" description="Polar residues" evidence="1">
    <location>
        <begin position="203"/>
        <end position="228"/>
    </location>
</feature>
<dbReference type="HOGENOM" id="CLU_059580_3_0_1"/>
<name>G0RMT0_HYPJQ</name>
<dbReference type="KEGG" id="tre:TRIREDRAFT_122567"/>
<keyword evidence="3" id="KW-1185">Reference proteome</keyword>
<dbReference type="Proteomes" id="UP000008984">
    <property type="component" value="Unassembled WGS sequence"/>
</dbReference>
<feature type="compositionally biased region" description="Pro residues" evidence="1">
    <location>
        <begin position="242"/>
        <end position="257"/>
    </location>
</feature>
<reference evidence="2 3" key="1">
    <citation type="journal article" date="2008" name="Nat. Biotechnol.">
        <title>Genome sequencing and analysis of the biomass-degrading fungus Trichoderma reesei (syn. Hypocrea jecorina).</title>
        <authorList>
            <person name="Martinez D."/>
            <person name="Berka R.M."/>
            <person name="Henrissat B."/>
            <person name="Saloheimo M."/>
            <person name="Arvas M."/>
            <person name="Baker S.E."/>
            <person name="Chapman J."/>
            <person name="Chertkov O."/>
            <person name="Coutinho P.M."/>
            <person name="Cullen D."/>
            <person name="Danchin E.G."/>
            <person name="Grigoriev I.V."/>
            <person name="Harris P."/>
            <person name="Jackson M."/>
            <person name="Kubicek C.P."/>
            <person name="Han C.S."/>
            <person name="Ho I."/>
            <person name="Larrondo L.F."/>
            <person name="de Leon A.L."/>
            <person name="Magnuson J.K."/>
            <person name="Merino S."/>
            <person name="Misra M."/>
            <person name="Nelson B."/>
            <person name="Putnam N."/>
            <person name="Robbertse B."/>
            <person name="Salamov A.A."/>
            <person name="Schmoll M."/>
            <person name="Terry A."/>
            <person name="Thayer N."/>
            <person name="Westerholm-Parvinen A."/>
            <person name="Schoch C.L."/>
            <person name="Yao J."/>
            <person name="Barabote R."/>
            <person name="Nelson M.A."/>
            <person name="Detter C."/>
            <person name="Bruce D."/>
            <person name="Kuske C.R."/>
            <person name="Xie G."/>
            <person name="Richardson P."/>
            <person name="Rokhsar D.S."/>
            <person name="Lucas S.M."/>
            <person name="Rubin E.M."/>
            <person name="Dunn-Coleman N."/>
            <person name="Ward M."/>
            <person name="Brettin T.S."/>
        </authorList>
    </citation>
    <scope>NUCLEOTIDE SEQUENCE [LARGE SCALE GENOMIC DNA]</scope>
    <source>
        <strain evidence="2 3">QM6a</strain>
    </source>
</reference>
<dbReference type="STRING" id="431241.G0RMT0"/>
<gene>
    <name evidence="2" type="ORF">TRIREDRAFT_122567</name>
</gene>
<dbReference type="RefSeq" id="XP_006966553.1">
    <property type="nucleotide sequence ID" value="XM_006966491.1"/>
</dbReference>
<evidence type="ECO:0000256" key="1">
    <source>
        <dbReference type="SAM" id="MobiDB-lite"/>
    </source>
</evidence>
<feature type="region of interest" description="Disordered" evidence="1">
    <location>
        <begin position="196"/>
        <end position="268"/>
    </location>
</feature>
<feature type="region of interest" description="Disordered" evidence="1">
    <location>
        <begin position="85"/>
        <end position="105"/>
    </location>
</feature>
<organism evidence="3">
    <name type="scientific">Hypocrea jecorina (strain QM6a)</name>
    <name type="common">Trichoderma reesei</name>
    <dbReference type="NCBI Taxonomy" id="431241"/>
    <lineage>
        <taxon>Eukaryota</taxon>
        <taxon>Fungi</taxon>
        <taxon>Dikarya</taxon>
        <taxon>Ascomycota</taxon>
        <taxon>Pezizomycotina</taxon>
        <taxon>Sordariomycetes</taxon>
        <taxon>Hypocreomycetidae</taxon>
        <taxon>Hypocreales</taxon>
        <taxon>Hypocreaceae</taxon>
        <taxon>Trichoderma</taxon>
    </lineage>
</organism>
<dbReference type="eggNOG" id="ENOG502SANZ">
    <property type="taxonomic scope" value="Eukaryota"/>
</dbReference>
<dbReference type="EMBL" id="GL985068">
    <property type="protein sequence ID" value="EGR47425.1"/>
    <property type="molecule type" value="Genomic_DNA"/>
</dbReference>
<dbReference type="InterPro" id="IPR046591">
    <property type="entry name" value="DUF6649"/>
</dbReference>
<feature type="compositionally biased region" description="Low complexity" evidence="1">
    <location>
        <begin position="85"/>
        <end position="100"/>
    </location>
</feature>
<evidence type="ECO:0000313" key="3">
    <source>
        <dbReference type="Proteomes" id="UP000008984"/>
    </source>
</evidence>
<sequence>MLGTSSAPSIFSMDARDPARLRRKRKADSHDFSDRERLSKRLSRLNIVRFNRQPRLFANTASRHTEPSGPRLYVPVEAPANAAAAATSSLPSSSSSSSSKLADETMQLDDSKHKVYIYDLDAELSSDSDNDEGKLIFLPDIEKHLRESRIPRGVLANDEGQLAGMQLVLYSDPKSLSVPEERDGVRRAIIEARQRAREAQAQKNGGTYSTNGTASPAASQAVSQTTPHTYPPMNPPAFAQPIPEPIPHIDPAPPQPFPVDDADAMEVD</sequence>
<dbReference type="AlphaFoldDB" id="G0RMT0"/>
<protein>
    <submittedName>
        <fullName evidence="2">Predicted protein</fullName>
    </submittedName>
</protein>
<dbReference type="VEuPathDB" id="FungiDB:TRIREDRAFT_122567"/>
<accession>G0RMT0</accession>
<dbReference type="Pfam" id="PF20354">
    <property type="entry name" value="DUF6649"/>
    <property type="match status" value="1"/>
</dbReference>
<dbReference type="OrthoDB" id="5345504at2759"/>
<proteinExistence type="predicted"/>
<evidence type="ECO:0000313" key="2">
    <source>
        <dbReference type="EMBL" id="EGR47425.1"/>
    </source>
</evidence>
<feature type="region of interest" description="Disordered" evidence="1">
    <location>
        <begin position="1"/>
        <end position="36"/>
    </location>
</feature>
<dbReference type="GeneID" id="18483432"/>